<evidence type="ECO:0000313" key="3">
    <source>
        <dbReference type="Proteomes" id="UP000465112"/>
    </source>
</evidence>
<dbReference type="EMBL" id="VHII01000001">
    <property type="protein sequence ID" value="KAF1395616.1"/>
    <property type="molecule type" value="Genomic_DNA"/>
</dbReference>
<comment type="caution">
    <text evidence="2">The sequence shown here is derived from an EMBL/GenBank/DDBJ whole genome shotgun (WGS) entry which is preliminary data.</text>
</comment>
<dbReference type="Proteomes" id="UP000465112">
    <property type="component" value="Chromosome 1"/>
</dbReference>
<sequence>MKTTTTTPIQQHTRHTPPTHPAPMVSLPQPEERWQVWRSPELSTRPPCRHDYCTRLLTITTFTIIISNSIMQRNSSKEPWSWTYMNKCYKHVQCNICRCPMPFPRCCPVTLSSCFPIQPTSLTTRPTSPHARIEIKID</sequence>
<feature type="compositionally biased region" description="Low complexity" evidence="1">
    <location>
        <begin position="1"/>
        <end position="11"/>
    </location>
</feature>
<evidence type="ECO:0000256" key="1">
    <source>
        <dbReference type="SAM" id="MobiDB-lite"/>
    </source>
</evidence>
<gene>
    <name evidence="2" type="ORF">PFLUV_G00013450</name>
</gene>
<evidence type="ECO:0000313" key="2">
    <source>
        <dbReference type="EMBL" id="KAF1395616.1"/>
    </source>
</evidence>
<accession>A0A6A5FSH6</accession>
<keyword evidence="3" id="KW-1185">Reference proteome</keyword>
<organism evidence="2 3">
    <name type="scientific">Perca fluviatilis</name>
    <name type="common">European perch</name>
    <dbReference type="NCBI Taxonomy" id="8168"/>
    <lineage>
        <taxon>Eukaryota</taxon>
        <taxon>Metazoa</taxon>
        <taxon>Chordata</taxon>
        <taxon>Craniata</taxon>
        <taxon>Vertebrata</taxon>
        <taxon>Euteleostomi</taxon>
        <taxon>Actinopterygii</taxon>
        <taxon>Neopterygii</taxon>
        <taxon>Teleostei</taxon>
        <taxon>Neoteleostei</taxon>
        <taxon>Acanthomorphata</taxon>
        <taxon>Eupercaria</taxon>
        <taxon>Perciformes</taxon>
        <taxon>Percoidei</taxon>
        <taxon>Percidae</taxon>
        <taxon>Percinae</taxon>
        <taxon>Perca</taxon>
    </lineage>
</organism>
<protein>
    <submittedName>
        <fullName evidence="2">Uncharacterized protein</fullName>
    </submittedName>
</protein>
<dbReference type="AlphaFoldDB" id="A0A6A5FSH6"/>
<proteinExistence type="predicted"/>
<name>A0A6A5FSH6_PERFL</name>
<feature type="region of interest" description="Disordered" evidence="1">
    <location>
        <begin position="1"/>
        <end position="25"/>
    </location>
</feature>
<reference evidence="2 3" key="1">
    <citation type="submission" date="2019-06" db="EMBL/GenBank/DDBJ databases">
        <title>A chromosome-scale genome assembly of the European perch, Perca fluviatilis.</title>
        <authorList>
            <person name="Roques C."/>
            <person name="Zahm M."/>
            <person name="Cabau C."/>
            <person name="Klopp C."/>
            <person name="Bouchez O."/>
            <person name="Donnadieu C."/>
            <person name="Kuhl H."/>
            <person name="Gislard M."/>
            <person name="Guendouz S."/>
            <person name="Journot L."/>
            <person name="Haffray P."/>
            <person name="Bestin A."/>
            <person name="Morvezen R."/>
            <person name="Feron R."/>
            <person name="Wen M."/>
            <person name="Jouanno E."/>
            <person name="Herpin A."/>
            <person name="Schartl M."/>
            <person name="Postlethwait J."/>
            <person name="Schaerlinger B."/>
            <person name="Chardard D."/>
            <person name="Lecocq T."/>
            <person name="Poncet C."/>
            <person name="Jaffrelo L."/>
            <person name="Lampietro C."/>
            <person name="Guiguen Y."/>
        </authorList>
    </citation>
    <scope>NUCLEOTIDE SEQUENCE [LARGE SCALE GENOMIC DNA]</scope>
    <source>
        <tissue evidence="2">Blood</tissue>
    </source>
</reference>